<proteinExistence type="predicted"/>
<gene>
    <name evidence="12" type="ORF">FA047_03685</name>
</gene>
<dbReference type="PROSITE" id="PS50109">
    <property type="entry name" value="HIS_KIN"/>
    <property type="match status" value="1"/>
</dbReference>
<dbReference type="InterPro" id="IPR001610">
    <property type="entry name" value="PAC"/>
</dbReference>
<dbReference type="SMART" id="SM00387">
    <property type="entry name" value="HATPase_c"/>
    <property type="match status" value="1"/>
</dbReference>
<dbReference type="InterPro" id="IPR004358">
    <property type="entry name" value="Sig_transdc_His_kin-like_C"/>
</dbReference>
<feature type="domain" description="PAC" evidence="11">
    <location>
        <begin position="311"/>
        <end position="363"/>
    </location>
</feature>
<evidence type="ECO:0000256" key="3">
    <source>
        <dbReference type="ARBA" id="ARBA00022553"/>
    </source>
</evidence>
<name>A0A4U1CNV7_9SPHI</name>
<evidence type="ECO:0000256" key="7">
    <source>
        <dbReference type="ARBA" id="ARBA00023136"/>
    </source>
</evidence>
<dbReference type="Proteomes" id="UP000307244">
    <property type="component" value="Unassembled WGS sequence"/>
</dbReference>
<dbReference type="SUPFAM" id="SSF55785">
    <property type="entry name" value="PYP-like sensor domain (PAS domain)"/>
    <property type="match status" value="3"/>
</dbReference>
<dbReference type="PROSITE" id="PS50113">
    <property type="entry name" value="PAC"/>
    <property type="match status" value="2"/>
</dbReference>
<dbReference type="Gene3D" id="1.10.287.130">
    <property type="match status" value="1"/>
</dbReference>
<evidence type="ECO:0000256" key="8">
    <source>
        <dbReference type="SAM" id="Coils"/>
    </source>
</evidence>
<dbReference type="Pfam" id="PF13426">
    <property type="entry name" value="PAS_9"/>
    <property type="match status" value="2"/>
</dbReference>
<dbReference type="GO" id="GO:0000155">
    <property type="term" value="F:phosphorelay sensor kinase activity"/>
    <property type="evidence" value="ECO:0007669"/>
    <property type="project" value="InterPro"/>
</dbReference>
<feature type="domain" description="PAS" evidence="10">
    <location>
        <begin position="360"/>
        <end position="411"/>
    </location>
</feature>
<evidence type="ECO:0000256" key="4">
    <source>
        <dbReference type="ARBA" id="ARBA00022679"/>
    </source>
</evidence>
<dbReference type="InterPro" id="IPR000700">
    <property type="entry name" value="PAS-assoc_C"/>
</dbReference>
<dbReference type="SMART" id="SM00091">
    <property type="entry name" value="PAS"/>
    <property type="match status" value="3"/>
</dbReference>
<keyword evidence="4" id="KW-0808">Transferase</keyword>
<dbReference type="InterPro" id="IPR036890">
    <property type="entry name" value="HATPase_C_sf"/>
</dbReference>
<accession>A0A4U1CNV7</accession>
<dbReference type="PRINTS" id="PR00344">
    <property type="entry name" value="BCTRLSENSOR"/>
</dbReference>
<dbReference type="EC" id="2.7.13.3" evidence="2"/>
<comment type="catalytic activity">
    <reaction evidence="1">
        <text>ATP + protein L-histidine = ADP + protein N-phospho-L-histidine.</text>
        <dbReference type="EC" id="2.7.13.3"/>
    </reaction>
</comment>
<organism evidence="12 13">
    <name type="scientific">Pedobacter frigoris</name>
    <dbReference type="NCBI Taxonomy" id="2571272"/>
    <lineage>
        <taxon>Bacteria</taxon>
        <taxon>Pseudomonadati</taxon>
        <taxon>Bacteroidota</taxon>
        <taxon>Sphingobacteriia</taxon>
        <taxon>Sphingobacteriales</taxon>
        <taxon>Sphingobacteriaceae</taxon>
        <taxon>Pedobacter</taxon>
    </lineage>
</organism>
<sequence length="715" mass="80855">MAEINRPSRDTLSALETAPNMYLILSPDLYILTASDLYLQATKTTRDEVKGKHIFEAFPDNPDLPDADGVQNINASLQVVLRTKKADQMPIQRYDIPDTENPGKFIRRYWDPCHSPVLDSEGNISYIIQLATNVTDKILAERALHQSHLENLETTEQVRALNAELLATNVELRETQHQLNLLNGQLEGRVAKRTDELRQALEEQAAVNEEMEATNEELIEIQQHLEHINRELTAGESRFRMAVESTGLGTWDYIPATGGLQWSKECRMIFGLDNDQPVDFETYTRHIFPEDREFVASRINSSLQSESSGRYEITHRIIRFDNKEVRWVKAQGTVEFQAGKASRFLGTVLDITELKQVEEKSARLAAIFATSNDAIISKTLESVITSWNDSAERMFGYTSAEMIGESIYKLIPADRQDEEPMILARLKAGDRVEHFETKRQTKDGRLIDVSLTISPIKDSRGNITGFSKIARDISERKQNDIRKNDFIAMVSHEIKTPLTSMSAILQMLQRKFAESEDVLVPQLLDRANLQVKKMSTMISGFLNISRLESGKIQINRQAFNICELIKEVVAEINLTGINHIINIRECEEAVVIADREKIDSVLSNLLGNAIKYSLKGSEVAIDCYKQDSNICIRVSDQGLGISEADCRHVFDRYYRVESDPISQASGFGIGLYLSAEIVHHHNGKIWVESKIGEGSKFYFSLPLEGIRKPVAVDIH</sequence>
<feature type="coiled-coil region" evidence="8">
    <location>
        <begin position="158"/>
        <end position="231"/>
    </location>
</feature>
<dbReference type="Pfam" id="PF02518">
    <property type="entry name" value="HATPase_c"/>
    <property type="match status" value="1"/>
</dbReference>
<dbReference type="GO" id="GO:0004721">
    <property type="term" value="F:phosphoprotein phosphatase activity"/>
    <property type="evidence" value="ECO:0007669"/>
    <property type="project" value="TreeGrafter"/>
</dbReference>
<dbReference type="EMBL" id="SWBQ01000001">
    <property type="protein sequence ID" value="TKC09204.1"/>
    <property type="molecule type" value="Genomic_DNA"/>
</dbReference>
<evidence type="ECO:0000256" key="1">
    <source>
        <dbReference type="ARBA" id="ARBA00000085"/>
    </source>
</evidence>
<dbReference type="Gene3D" id="3.30.565.10">
    <property type="entry name" value="Histidine kinase-like ATPase, C-terminal domain"/>
    <property type="match status" value="1"/>
</dbReference>
<evidence type="ECO:0000256" key="6">
    <source>
        <dbReference type="ARBA" id="ARBA00023012"/>
    </source>
</evidence>
<dbReference type="SUPFAM" id="SSF47384">
    <property type="entry name" value="Homodimeric domain of signal transducing histidine kinase"/>
    <property type="match status" value="1"/>
</dbReference>
<protein>
    <recommendedName>
        <fullName evidence="2">histidine kinase</fullName>
        <ecNumber evidence="2">2.7.13.3</ecNumber>
    </recommendedName>
</protein>
<dbReference type="InterPro" id="IPR035965">
    <property type="entry name" value="PAS-like_dom_sf"/>
</dbReference>
<dbReference type="InterPro" id="IPR003661">
    <property type="entry name" value="HisK_dim/P_dom"/>
</dbReference>
<dbReference type="InterPro" id="IPR036097">
    <property type="entry name" value="HisK_dim/P_sf"/>
</dbReference>
<evidence type="ECO:0000259" key="9">
    <source>
        <dbReference type="PROSITE" id="PS50109"/>
    </source>
</evidence>
<dbReference type="SMART" id="SM00388">
    <property type="entry name" value="HisKA"/>
    <property type="match status" value="1"/>
</dbReference>
<dbReference type="OrthoDB" id="9813151at2"/>
<feature type="domain" description="PAC" evidence="11">
    <location>
        <begin position="433"/>
        <end position="485"/>
    </location>
</feature>
<dbReference type="InterPro" id="IPR000014">
    <property type="entry name" value="PAS"/>
</dbReference>
<keyword evidence="13" id="KW-1185">Reference proteome</keyword>
<dbReference type="GO" id="GO:0006355">
    <property type="term" value="P:regulation of DNA-templated transcription"/>
    <property type="evidence" value="ECO:0007669"/>
    <property type="project" value="InterPro"/>
</dbReference>
<dbReference type="AlphaFoldDB" id="A0A4U1CNV7"/>
<dbReference type="GO" id="GO:0016036">
    <property type="term" value="P:cellular response to phosphate starvation"/>
    <property type="evidence" value="ECO:0007669"/>
    <property type="project" value="TreeGrafter"/>
</dbReference>
<dbReference type="Pfam" id="PF00512">
    <property type="entry name" value="HisKA"/>
    <property type="match status" value="1"/>
</dbReference>
<dbReference type="SMART" id="SM00086">
    <property type="entry name" value="PAC"/>
    <property type="match status" value="2"/>
</dbReference>
<evidence type="ECO:0000256" key="2">
    <source>
        <dbReference type="ARBA" id="ARBA00012438"/>
    </source>
</evidence>
<keyword evidence="7" id="KW-0472">Membrane</keyword>
<dbReference type="GO" id="GO:0005886">
    <property type="term" value="C:plasma membrane"/>
    <property type="evidence" value="ECO:0007669"/>
    <property type="project" value="TreeGrafter"/>
</dbReference>
<comment type="caution">
    <text evidence="12">The sequence shown here is derived from an EMBL/GenBank/DDBJ whole genome shotgun (WGS) entry which is preliminary data.</text>
</comment>
<dbReference type="InterPro" id="IPR005467">
    <property type="entry name" value="His_kinase_dom"/>
</dbReference>
<dbReference type="CDD" id="cd00082">
    <property type="entry name" value="HisKA"/>
    <property type="match status" value="1"/>
</dbReference>
<dbReference type="InterPro" id="IPR003594">
    <property type="entry name" value="HATPase_dom"/>
</dbReference>
<keyword evidence="6" id="KW-0902">Two-component regulatory system</keyword>
<keyword evidence="3" id="KW-0597">Phosphoprotein</keyword>
<dbReference type="Gene3D" id="2.10.70.100">
    <property type="match status" value="1"/>
</dbReference>
<evidence type="ECO:0000259" key="10">
    <source>
        <dbReference type="PROSITE" id="PS50112"/>
    </source>
</evidence>
<feature type="domain" description="Histidine kinase" evidence="9">
    <location>
        <begin position="489"/>
        <end position="705"/>
    </location>
</feature>
<dbReference type="NCBIfam" id="TIGR00229">
    <property type="entry name" value="sensory_box"/>
    <property type="match status" value="2"/>
</dbReference>
<dbReference type="Pfam" id="PF08447">
    <property type="entry name" value="PAS_3"/>
    <property type="match status" value="1"/>
</dbReference>
<dbReference type="InterPro" id="IPR013655">
    <property type="entry name" value="PAS_fold_3"/>
</dbReference>
<evidence type="ECO:0000313" key="13">
    <source>
        <dbReference type="Proteomes" id="UP000307244"/>
    </source>
</evidence>
<dbReference type="SUPFAM" id="SSF55874">
    <property type="entry name" value="ATPase domain of HSP90 chaperone/DNA topoisomerase II/histidine kinase"/>
    <property type="match status" value="1"/>
</dbReference>
<evidence type="ECO:0000259" key="11">
    <source>
        <dbReference type="PROSITE" id="PS50113"/>
    </source>
</evidence>
<keyword evidence="8" id="KW-0175">Coiled coil</keyword>
<reference evidence="12 13" key="1">
    <citation type="submission" date="2019-04" db="EMBL/GenBank/DDBJ databases">
        <title>Pedobacter sp. RP-3-15 sp. nov., isolated from Arctic soil.</title>
        <authorList>
            <person name="Dahal R.H."/>
            <person name="Kim D.-U."/>
        </authorList>
    </citation>
    <scope>NUCLEOTIDE SEQUENCE [LARGE SCALE GENOMIC DNA]</scope>
    <source>
        <strain evidence="12 13">RP-3-15</strain>
    </source>
</reference>
<dbReference type="PANTHER" id="PTHR45453">
    <property type="entry name" value="PHOSPHATE REGULON SENSOR PROTEIN PHOR"/>
    <property type="match status" value="1"/>
</dbReference>
<dbReference type="RefSeq" id="WP_136834617.1">
    <property type="nucleotide sequence ID" value="NZ_SWBQ01000001.1"/>
</dbReference>
<dbReference type="CDD" id="cd00130">
    <property type="entry name" value="PAS"/>
    <property type="match status" value="1"/>
</dbReference>
<dbReference type="PANTHER" id="PTHR45453:SF1">
    <property type="entry name" value="PHOSPHATE REGULON SENSOR PROTEIN PHOR"/>
    <property type="match status" value="1"/>
</dbReference>
<evidence type="ECO:0000313" key="12">
    <source>
        <dbReference type="EMBL" id="TKC09204.1"/>
    </source>
</evidence>
<dbReference type="PROSITE" id="PS50112">
    <property type="entry name" value="PAS"/>
    <property type="match status" value="1"/>
</dbReference>
<dbReference type="InterPro" id="IPR050351">
    <property type="entry name" value="BphY/WalK/GraS-like"/>
</dbReference>
<dbReference type="FunFam" id="3.30.565.10:FF:000006">
    <property type="entry name" value="Sensor histidine kinase WalK"/>
    <property type="match status" value="1"/>
</dbReference>
<keyword evidence="5" id="KW-0418">Kinase</keyword>
<dbReference type="Gene3D" id="3.30.450.20">
    <property type="entry name" value="PAS domain"/>
    <property type="match status" value="3"/>
</dbReference>
<evidence type="ECO:0000256" key="5">
    <source>
        <dbReference type="ARBA" id="ARBA00022777"/>
    </source>
</evidence>